<evidence type="ECO:0000313" key="2">
    <source>
        <dbReference type="EMBL" id="KAK3255306.1"/>
    </source>
</evidence>
<gene>
    <name evidence="2" type="ORF">CYMTET_35505</name>
</gene>
<organism evidence="2 3">
    <name type="scientific">Cymbomonas tetramitiformis</name>
    <dbReference type="NCBI Taxonomy" id="36881"/>
    <lineage>
        <taxon>Eukaryota</taxon>
        <taxon>Viridiplantae</taxon>
        <taxon>Chlorophyta</taxon>
        <taxon>Pyramimonadophyceae</taxon>
        <taxon>Pyramimonadales</taxon>
        <taxon>Pyramimonadaceae</taxon>
        <taxon>Cymbomonas</taxon>
    </lineage>
</organism>
<keyword evidence="1" id="KW-0812">Transmembrane</keyword>
<keyword evidence="1" id="KW-1133">Transmembrane helix</keyword>
<feature type="transmembrane region" description="Helical" evidence="1">
    <location>
        <begin position="36"/>
        <end position="57"/>
    </location>
</feature>
<keyword evidence="1" id="KW-0472">Membrane</keyword>
<comment type="caution">
    <text evidence="2">The sequence shown here is derived from an EMBL/GenBank/DDBJ whole genome shotgun (WGS) entry which is preliminary data.</text>
</comment>
<evidence type="ECO:0000256" key="1">
    <source>
        <dbReference type="SAM" id="Phobius"/>
    </source>
</evidence>
<reference evidence="2 3" key="1">
    <citation type="journal article" date="2015" name="Genome Biol. Evol.">
        <title>Comparative Genomics of a Bacterivorous Green Alga Reveals Evolutionary Causalities and Consequences of Phago-Mixotrophic Mode of Nutrition.</title>
        <authorList>
            <person name="Burns J.A."/>
            <person name="Paasch A."/>
            <person name="Narechania A."/>
            <person name="Kim E."/>
        </authorList>
    </citation>
    <scope>NUCLEOTIDE SEQUENCE [LARGE SCALE GENOMIC DNA]</scope>
    <source>
        <strain evidence="2 3">PLY_AMNH</strain>
    </source>
</reference>
<feature type="transmembrane region" description="Helical" evidence="1">
    <location>
        <begin position="63"/>
        <end position="84"/>
    </location>
</feature>
<sequence length="192" mass="21814">MKYTPLGLALPVALLDMCRLLVTCFQLFLKKNISGVLWSILLLPELLMVLAPLYYGFDKCRLPVILLLNMPALLFTAMACVDYYRKFMRSAYLRIAQKARPLRHVRLLRTFGTAWTALAKHPIMAKLVKWLPPLFRVRANSNSEIQILQRLRDTVASINSHSNFTGAHMLLSRFLAGFDLAGALNGIGWMVH</sequence>
<accession>A0AAE0F8Z1</accession>
<dbReference type="EMBL" id="LGRX02022753">
    <property type="protein sequence ID" value="KAK3255306.1"/>
    <property type="molecule type" value="Genomic_DNA"/>
</dbReference>
<protein>
    <submittedName>
        <fullName evidence="2">Uncharacterized protein</fullName>
    </submittedName>
</protein>
<proteinExistence type="predicted"/>
<name>A0AAE0F8Z1_9CHLO</name>
<keyword evidence="3" id="KW-1185">Reference proteome</keyword>
<evidence type="ECO:0000313" key="3">
    <source>
        <dbReference type="Proteomes" id="UP001190700"/>
    </source>
</evidence>
<feature type="transmembrane region" description="Helical" evidence="1">
    <location>
        <begin position="6"/>
        <end position="29"/>
    </location>
</feature>
<dbReference type="Proteomes" id="UP001190700">
    <property type="component" value="Unassembled WGS sequence"/>
</dbReference>
<dbReference type="AlphaFoldDB" id="A0AAE0F8Z1"/>